<dbReference type="CDD" id="cd14727">
    <property type="entry name" value="ChanN-like"/>
    <property type="match status" value="1"/>
</dbReference>
<feature type="chain" id="PRO_5032737725" evidence="1">
    <location>
        <begin position="19"/>
        <end position="320"/>
    </location>
</feature>
<sequence>MYFLIAALFSLVSAAAFAGEAPPAFFSRHLSDHPLAGRIWSLNDERFVEPNDVATAAGDSRFVLLGEIHDNPDHHALQAWLLGAIVDAGRRPALTLEMIPVDMQADVDTFLASESPDAEMFGKAVNWEGRGWPDWAIYQPIMDVALAAGLPIKAGDAAKSVRKSVAAQGLDALPPGTRSRLGLVEPLPEGQRAVLEVTLFRSHCGLVPKPSLQPMADIQRLRDASLADAMLMSGKDGAVLIAGGGHVRADLGVPLYLARRAGQDSSISIAFREVEANVGDPRQMFADTVQDMLPYDFVWFTPGIVREDPCESLKGRFGGK</sequence>
<feature type="signal peptide" evidence="1">
    <location>
        <begin position="1"/>
        <end position="18"/>
    </location>
</feature>
<dbReference type="InterPro" id="IPR007314">
    <property type="entry name" value="Cofac_haem-bd_dom"/>
</dbReference>
<dbReference type="RefSeq" id="WP_182163673.1">
    <property type="nucleotide sequence ID" value="NZ_JACFXV010000043.1"/>
</dbReference>
<comment type="caution">
    <text evidence="3">The sequence shown here is derived from an EMBL/GenBank/DDBJ whole genome shotgun (WGS) entry which is preliminary data.</text>
</comment>
<dbReference type="Proteomes" id="UP000541109">
    <property type="component" value="Unassembled WGS sequence"/>
</dbReference>
<accession>A0A839ACR1</accession>
<evidence type="ECO:0000313" key="4">
    <source>
        <dbReference type="Proteomes" id="UP000541109"/>
    </source>
</evidence>
<dbReference type="EMBL" id="JACFXV010000043">
    <property type="protein sequence ID" value="MBA5776895.1"/>
    <property type="molecule type" value="Genomic_DNA"/>
</dbReference>
<evidence type="ECO:0000256" key="1">
    <source>
        <dbReference type="SAM" id="SignalP"/>
    </source>
</evidence>
<reference evidence="3 4" key="1">
    <citation type="submission" date="2020-07" db="EMBL/GenBank/DDBJ databases">
        <title>Stappia sp., F7233, whole genome shotgun sequencing project.</title>
        <authorList>
            <person name="Jiang S."/>
            <person name="Liu Z.W."/>
            <person name="Du Z.J."/>
        </authorList>
    </citation>
    <scope>NUCLEOTIDE SEQUENCE [LARGE SCALE GENOMIC DNA]</scope>
    <source>
        <strain evidence="3 4">F7233</strain>
    </source>
</reference>
<dbReference type="AlphaFoldDB" id="A0A839ACR1"/>
<gene>
    <name evidence="3" type="ORF">H2509_07100</name>
</gene>
<protein>
    <submittedName>
        <fullName evidence="3">ChaN family lipoprotein</fullName>
    </submittedName>
</protein>
<dbReference type="Pfam" id="PF04187">
    <property type="entry name" value="Cofac_haem_bdg"/>
    <property type="match status" value="1"/>
</dbReference>
<feature type="domain" description="Haem-binding uptake Tiki superfamily ChaN" evidence="2">
    <location>
        <begin position="56"/>
        <end position="257"/>
    </location>
</feature>
<organism evidence="3 4">
    <name type="scientific">Stappia albiluteola</name>
    <dbReference type="NCBI Taxonomy" id="2758565"/>
    <lineage>
        <taxon>Bacteria</taxon>
        <taxon>Pseudomonadati</taxon>
        <taxon>Pseudomonadota</taxon>
        <taxon>Alphaproteobacteria</taxon>
        <taxon>Hyphomicrobiales</taxon>
        <taxon>Stappiaceae</taxon>
        <taxon>Stappia</taxon>
    </lineage>
</organism>
<dbReference type="Gene3D" id="3.40.50.11550">
    <property type="match status" value="2"/>
</dbReference>
<evidence type="ECO:0000259" key="2">
    <source>
        <dbReference type="Pfam" id="PF04187"/>
    </source>
</evidence>
<keyword evidence="3" id="KW-0449">Lipoprotein</keyword>
<name>A0A839ACR1_9HYPH</name>
<keyword evidence="4" id="KW-1185">Reference proteome</keyword>
<dbReference type="SUPFAM" id="SSF159501">
    <property type="entry name" value="EreA/ChaN-like"/>
    <property type="match status" value="1"/>
</dbReference>
<keyword evidence="1" id="KW-0732">Signal</keyword>
<evidence type="ECO:0000313" key="3">
    <source>
        <dbReference type="EMBL" id="MBA5776895.1"/>
    </source>
</evidence>
<proteinExistence type="predicted"/>